<dbReference type="AlphaFoldDB" id="A0A7H8N150"/>
<feature type="compositionally biased region" description="Basic residues" evidence="1">
    <location>
        <begin position="67"/>
        <end position="77"/>
    </location>
</feature>
<evidence type="ECO:0000256" key="1">
    <source>
        <dbReference type="SAM" id="MobiDB-lite"/>
    </source>
</evidence>
<keyword evidence="2" id="KW-0472">Membrane</keyword>
<feature type="region of interest" description="Disordered" evidence="1">
    <location>
        <begin position="53"/>
        <end position="77"/>
    </location>
</feature>
<accession>A0A7H8N150</accession>
<dbReference type="EMBL" id="CP054929">
    <property type="protein sequence ID" value="QKW48190.1"/>
    <property type="molecule type" value="Genomic_DNA"/>
</dbReference>
<evidence type="ECO:0000313" key="3">
    <source>
        <dbReference type="EMBL" id="QKW48190.1"/>
    </source>
</evidence>
<name>A0A7H8N150_9ACTN</name>
<dbReference type="Proteomes" id="UP000509303">
    <property type="component" value="Chromosome"/>
</dbReference>
<reference evidence="3 4" key="1">
    <citation type="submission" date="2020-06" db="EMBL/GenBank/DDBJ databases">
        <title>Genome mining for natural products.</title>
        <authorList>
            <person name="Zhang B."/>
            <person name="Shi J."/>
            <person name="Ge H."/>
        </authorList>
    </citation>
    <scope>NUCLEOTIDE SEQUENCE [LARGE SCALE GENOMIC DNA]</scope>
    <source>
        <strain evidence="3 4">NA00687</strain>
    </source>
</reference>
<feature type="transmembrane region" description="Helical" evidence="2">
    <location>
        <begin position="6"/>
        <end position="32"/>
    </location>
</feature>
<evidence type="ECO:0000313" key="4">
    <source>
        <dbReference type="Proteomes" id="UP000509303"/>
    </source>
</evidence>
<proteinExistence type="predicted"/>
<organism evidence="3 4">
    <name type="scientific">Streptomyces buecherae</name>
    <dbReference type="NCBI Taxonomy" id="2763006"/>
    <lineage>
        <taxon>Bacteria</taxon>
        <taxon>Bacillati</taxon>
        <taxon>Actinomycetota</taxon>
        <taxon>Actinomycetes</taxon>
        <taxon>Kitasatosporales</taxon>
        <taxon>Streptomycetaceae</taxon>
        <taxon>Streptomyces</taxon>
    </lineage>
</organism>
<protein>
    <recommendedName>
        <fullName evidence="5">DUF2273 domain-containing protein</fullName>
    </recommendedName>
</protein>
<sequence>MSTAIVGLAVGMALGFAGYFGGFTAFLLVAALGAIGFTVGKLADGDLHWSQFARPGQARTPQDRTTHRTRTTRSRLK</sequence>
<dbReference type="RefSeq" id="WP_176159887.1">
    <property type="nucleotide sequence ID" value="NZ_CP054929.1"/>
</dbReference>
<gene>
    <name evidence="3" type="ORF">HUT08_20695</name>
</gene>
<keyword evidence="2" id="KW-0812">Transmembrane</keyword>
<evidence type="ECO:0008006" key="5">
    <source>
        <dbReference type="Google" id="ProtNLM"/>
    </source>
</evidence>
<evidence type="ECO:0000256" key="2">
    <source>
        <dbReference type="SAM" id="Phobius"/>
    </source>
</evidence>
<keyword evidence="2" id="KW-1133">Transmembrane helix</keyword>
<keyword evidence="4" id="KW-1185">Reference proteome</keyword>